<evidence type="ECO:0000259" key="2">
    <source>
        <dbReference type="Pfam" id="PF10536"/>
    </source>
</evidence>
<dbReference type="AlphaFoldDB" id="A0A2N9ER18"/>
<name>A0A2N9ER18_FAGSY</name>
<sequence length="1147" mass="124679">MASSSKRTRRGSGGTFSSEGGSSVARGAAARAVEDSGDSSGSGSRSPEPLGDILGRPTVDPWYRSGERFPSVPTSLQPPPADWEWLVIREDSAADMAWTPNFREIRDLQIQRNEMLAVPLVFYFQCSRAIEWADWIDLEMADRGFCDHLEQAGVLRSILVSRCSNMYRDTEALRQLVRRWCPSTHTFFFAHGELTVTLEDVENHWLLPILGDQGLADLVLSPEELEIESALVDYIGRKNIALGTQAARFKPWMEHFNRETDPLIRRAAFVAYWLRVCFPLAPLLLGQLYTQLDLLHAEELAGASCHIVTTALNSSIVHTFLWEHALEYIKKGSKFYDHGLFPSLDSESKICWRPYGVSHRGFVYESVMSGFSNVEAQDYTLIAGDMASLTYLSATNAGWLPVLSSGGLQFTVYRAHRVRKQFGFDQEIPAVMGIAAGEIPTINPFLRASAFAYWSGVAPRVIIPSGDRIGIYTMGMSNYWRVLMAAMVEFRNSGRGDISHLLESYTSPLPHPRLFVTTNTMTTYANRQSLGYAVWHYENSQWVIHGNPHPPLWLRDHPHVAAPGKVPSSRGRRIASAGTPAGSKEVLILKTAVTSPSPAGEDVPQGVSAPVSKKPMKKTRAGKRTFVPPAFPSAPSSIAARVAARKSSQGVVYFEKRQRADSSSRVPIEIPDDLDSSSSSSDPSGAAAEEVEGEDAEAGAVEAVSGADDFAADISSVDASAASLTFSEEENMEAGGHTEDDEVSMDELEAAEASYESTPVASASKPMSAEEAVEEHAAVGVVTDAERVVETTPIARARKGSIVSTDSERTVSATVRVPTPPSPLPESGGIALTPTTIAAETSAAATVQESKVVPTTIEGIPVGEEGPAHVPDISEEVAASEEPVQVDVTLGSDVPVIEEELAQGPAADMEVTAPVTAHLSPTKTAGSGNEAVAEEERRHQTAAVESAIRGQPGLLSAARPTTLGSSALADMDAFFREFDCTSFSSRHAEHFWTFDDVKADFENFRVPRGGVRFLKALWEKYGSCSLYFRLGVHVGSSLLTLLCCVLAHMEHTRLEDITEVHILEWKAVVQEAIEGGFKFGFILDYLRRLTHDIFSRRILTELRATEARVAALRDALNMVAPNPWDLASAGRVSAESHAESALYGLLA</sequence>
<feature type="region of interest" description="Disordered" evidence="1">
    <location>
        <begin position="1"/>
        <end position="57"/>
    </location>
</feature>
<feature type="region of interest" description="Disordered" evidence="1">
    <location>
        <begin position="800"/>
        <end position="830"/>
    </location>
</feature>
<feature type="region of interest" description="Disordered" evidence="1">
    <location>
        <begin position="749"/>
        <end position="771"/>
    </location>
</feature>
<evidence type="ECO:0000313" key="3">
    <source>
        <dbReference type="EMBL" id="SPC77265.1"/>
    </source>
</evidence>
<dbReference type="PANTHER" id="PTHR46033">
    <property type="entry name" value="PROTEIN MAIN-LIKE 2"/>
    <property type="match status" value="1"/>
</dbReference>
<feature type="region of interest" description="Disordered" evidence="1">
    <location>
        <begin position="656"/>
        <end position="699"/>
    </location>
</feature>
<dbReference type="InterPro" id="IPR019557">
    <property type="entry name" value="AminoTfrase-like_pln_mobile"/>
</dbReference>
<dbReference type="InterPro" id="IPR044824">
    <property type="entry name" value="MAIN-like"/>
</dbReference>
<feature type="region of interest" description="Disordered" evidence="1">
    <location>
        <begin position="595"/>
        <end position="628"/>
    </location>
</feature>
<feature type="domain" description="Aminotransferase-like plant mobile" evidence="2">
    <location>
        <begin position="157"/>
        <end position="275"/>
    </location>
</feature>
<reference evidence="3" key="1">
    <citation type="submission" date="2018-02" db="EMBL/GenBank/DDBJ databases">
        <authorList>
            <person name="Cohen D.B."/>
            <person name="Kent A.D."/>
        </authorList>
    </citation>
    <scope>NUCLEOTIDE SEQUENCE</scope>
</reference>
<dbReference type="Pfam" id="PF10536">
    <property type="entry name" value="PMD"/>
    <property type="match status" value="1"/>
</dbReference>
<feature type="compositionally biased region" description="Low complexity" evidence="1">
    <location>
        <begin position="15"/>
        <end position="31"/>
    </location>
</feature>
<feature type="compositionally biased region" description="Low complexity" evidence="1">
    <location>
        <begin position="676"/>
        <end position="688"/>
    </location>
</feature>
<dbReference type="GO" id="GO:0010073">
    <property type="term" value="P:meristem maintenance"/>
    <property type="evidence" value="ECO:0007669"/>
    <property type="project" value="InterPro"/>
</dbReference>
<feature type="compositionally biased region" description="Basic residues" evidence="1">
    <location>
        <begin position="614"/>
        <end position="623"/>
    </location>
</feature>
<dbReference type="PANTHER" id="PTHR46033:SF40">
    <property type="entry name" value="EXPRESSED PROTEIN"/>
    <property type="match status" value="1"/>
</dbReference>
<evidence type="ECO:0000256" key="1">
    <source>
        <dbReference type="SAM" id="MobiDB-lite"/>
    </source>
</evidence>
<organism evidence="3">
    <name type="scientific">Fagus sylvatica</name>
    <name type="common">Beechnut</name>
    <dbReference type="NCBI Taxonomy" id="28930"/>
    <lineage>
        <taxon>Eukaryota</taxon>
        <taxon>Viridiplantae</taxon>
        <taxon>Streptophyta</taxon>
        <taxon>Embryophyta</taxon>
        <taxon>Tracheophyta</taxon>
        <taxon>Spermatophyta</taxon>
        <taxon>Magnoliopsida</taxon>
        <taxon>eudicotyledons</taxon>
        <taxon>Gunneridae</taxon>
        <taxon>Pentapetalae</taxon>
        <taxon>rosids</taxon>
        <taxon>fabids</taxon>
        <taxon>Fagales</taxon>
        <taxon>Fagaceae</taxon>
        <taxon>Fagus</taxon>
    </lineage>
</organism>
<gene>
    <name evidence="3" type="ORF">FSB_LOCUS5147</name>
</gene>
<accession>A0A2N9ER18</accession>
<feature type="compositionally biased region" description="Basic residues" evidence="1">
    <location>
        <begin position="1"/>
        <end position="10"/>
    </location>
</feature>
<feature type="compositionally biased region" description="Polar residues" evidence="1">
    <location>
        <begin position="802"/>
        <end position="813"/>
    </location>
</feature>
<proteinExistence type="predicted"/>
<protein>
    <recommendedName>
        <fullName evidence="2">Aminotransferase-like plant mobile domain-containing protein</fullName>
    </recommendedName>
</protein>
<dbReference type="EMBL" id="OIVN01000261">
    <property type="protein sequence ID" value="SPC77265.1"/>
    <property type="molecule type" value="Genomic_DNA"/>
</dbReference>